<keyword evidence="2" id="KW-0446">Lipid-binding</keyword>
<evidence type="ECO:0000256" key="2">
    <source>
        <dbReference type="ARBA" id="ARBA00023121"/>
    </source>
</evidence>
<organism evidence="3 4">
    <name type="scientific">[Clostridium] citroniae WAL-19142</name>
    <dbReference type="NCBI Taxonomy" id="742734"/>
    <lineage>
        <taxon>Bacteria</taxon>
        <taxon>Bacillati</taxon>
        <taxon>Bacillota</taxon>
        <taxon>Clostridia</taxon>
        <taxon>Lachnospirales</taxon>
        <taxon>Lachnospiraceae</taxon>
        <taxon>Enterocloster</taxon>
    </lineage>
</organism>
<dbReference type="InterPro" id="IPR043168">
    <property type="entry name" value="DegV_C"/>
</dbReference>
<comment type="caution">
    <text evidence="3">The sequence shown here is derived from an EMBL/GenBank/DDBJ whole genome shotgun (WGS) entry which is preliminary data.</text>
</comment>
<dbReference type="Gene3D" id="2.20.28.50">
    <property type="entry name" value="degv family protein"/>
    <property type="match status" value="1"/>
</dbReference>
<comment type="function">
    <text evidence="1">May bind long-chain fatty acids, such as palmitate, and may play a role in lipid transport or fatty acid metabolism.</text>
</comment>
<dbReference type="SUPFAM" id="SSF82549">
    <property type="entry name" value="DAK1/DegV-like"/>
    <property type="match status" value="1"/>
</dbReference>
<evidence type="ECO:0000256" key="1">
    <source>
        <dbReference type="ARBA" id="ARBA00003238"/>
    </source>
</evidence>
<reference evidence="3 4" key="1">
    <citation type="submission" date="2011-04" db="EMBL/GenBank/DDBJ databases">
        <title>The Genome Sequence of Clostridium citroniae WAL-19142.</title>
        <authorList>
            <consortium name="The Broad Institute Genome Sequencing Platform"/>
            <person name="Earl A."/>
            <person name="Ward D."/>
            <person name="Feldgarden M."/>
            <person name="Gevers D."/>
            <person name="Warren Y.A."/>
            <person name="Tyrrell K.L."/>
            <person name="Citron D.M."/>
            <person name="Goldstein E.J."/>
            <person name="Daigneault M."/>
            <person name="Allen-Vercoe E."/>
            <person name="Young S.K."/>
            <person name="Zeng Q."/>
            <person name="Gargeya S."/>
            <person name="Fitzgerald M."/>
            <person name="Haas B."/>
            <person name="Abouelleil A."/>
            <person name="Alvarado L."/>
            <person name="Arachchi H.M."/>
            <person name="Berlin A."/>
            <person name="Brown A."/>
            <person name="Chapman S.B."/>
            <person name="Chen Z."/>
            <person name="Dunbar C."/>
            <person name="Freedman E."/>
            <person name="Gearin G."/>
            <person name="Gellesch M."/>
            <person name="Goldberg J."/>
            <person name="Griggs A."/>
            <person name="Gujja S."/>
            <person name="Heilman E.R."/>
            <person name="Heiman D."/>
            <person name="Howarth C."/>
            <person name="Larson L."/>
            <person name="Lui A."/>
            <person name="MacDonald P.J."/>
            <person name="Mehta T."/>
            <person name="Montmayeur A."/>
            <person name="Murphy C."/>
            <person name="Neiman D."/>
            <person name="Pearson M."/>
            <person name="Priest M."/>
            <person name="Roberts A."/>
            <person name="Saif S."/>
            <person name="Shea T."/>
            <person name="Shenoy N."/>
            <person name="Sisk P."/>
            <person name="Stolte C."/>
            <person name="Sykes S."/>
            <person name="White J."/>
            <person name="Yandava C."/>
            <person name="Wortman J."/>
            <person name="Nusbaum C."/>
            <person name="Birren B."/>
        </authorList>
    </citation>
    <scope>NUCLEOTIDE SEQUENCE [LARGE SCALE GENOMIC DNA]</scope>
    <source>
        <strain evidence="3 4">WAL-19142</strain>
    </source>
</reference>
<sequence length="296" mass="33339">MTTSYVITCCSTADMPEQYLAERDIPYACFHFRMEDKEYDDDLGKSIAIEDFYQRIRDGAMPTTSQVNPEQYEAMFDPILREGKDIIHLTLSTGISGTYNSAVIARDEMQERYPDRRIEVIDSLQASVGYGLLLDTAWGKMQAGTGYEELVTWIKEHKLRLQGWFFTMDLTHLRRGGRISVSAAFFGNMLNICPLMNIDHEGKLIPRDKCRGKKKVIKELVERMKTHAQDKTGYSGKCFICHSSCPDDAQAVASLIKETFPHLNGAPPIMDIGTVIGSHTGPGTVGAFFWGDERVD</sequence>
<accession>A0A0J9EQZ0</accession>
<gene>
    <name evidence="3" type="ORF">HMPREF9470_03165</name>
</gene>
<dbReference type="PANTHER" id="PTHR33434">
    <property type="entry name" value="DEGV DOMAIN-CONTAINING PROTEIN DR_1986-RELATED"/>
    <property type="match status" value="1"/>
</dbReference>
<dbReference type="Gene3D" id="3.30.1180.10">
    <property type="match status" value="1"/>
</dbReference>
<dbReference type="Proteomes" id="UP000037392">
    <property type="component" value="Unassembled WGS sequence"/>
</dbReference>
<proteinExistence type="predicted"/>
<name>A0A0J9EQZ0_9FIRM</name>
<evidence type="ECO:0000313" key="4">
    <source>
        <dbReference type="Proteomes" id="UP000037392"/>
    </source>
</evidence>
<dbReference type="Pfam" id="PF02645">
    <property type="entry name" value="DegV"/>
    <property type="match status" value="1"/>
</dbReference>
<dbReference type="InterPro" id="IPR003797">
    <property type="entry name" value="DegV"/>
</dbReference>
<evidence type="ECO:0000313" key="3">
    <source>
        <dbReference type="EMBL" id="KMW18255.1"/>
    </source>
</evidence>
<dbReference type="AlphaFoldDB" id="A0A0J9EQZ0"/>
<dbReference type="GO" id="GO:0008289">
    <property type="term" value="F:lipid binding"/>
    <property type="evidence" value="ECO:0007669"/>
    <property type="project" value="UniProtKB-KW"/>
</dbReference>
<dbReference type="RefSeq" id="WP_048930177.1">
    <property type="nucleotide sequence ID" value="NZ_KQ235879.1"/>
</dbReference>
<dbReference type="PATRIC" id="fig|742734.4.peg.3390"/>
<dbReference type="InterPro" id="IPR050270">
    <property type="entry name" value="DegV_domain_contain"/>
</dbReference>
<dbReference type="NCBIfam" id="TIGR00762">
    <property type="entry name" value="DegV"/>
    <property type="match status" value="1"/>
</dbReference>
<dbReference type="OrthoDB" id="9780660at2"/>
<evidence type="ECO:0008006" key="5">
    <source>
        <dbReference type="Google" id="ProtNLM"/>
    </source>
</evidence>
<dbReference type="PROSITE" id="PS51482">
    <property type="entry name" value="DEGV"/>
    <property type="match status" value="1"/>
</dbReference>
<dbReference type="GeneID" id="93162302"/>
<protein>
    <recommendedName>
        <fullName evidence="5">DegV family protein</fullName>
    </recommendedName>
</protein>
<dbReference type="Gene3D" id="3.40.50.10440">
    <property type="entry name" value="Dihydroxyacetone kinase, domain 1"/>
    <property type="match status" value="1"/>
</dbReference>
<dbReference type="PANTHER" id="PTHR33434:SF3">
    <property type="entry name" value="DEGV DOMAIN-CONTAINING PROTEIN YITS"/>
    <property type="match status" value="1"/>
</dbReference>
<dbReference type="EMBL" id="ADLK01000024">
    <property type="protein sequence ID" value="KMW18255.1"/>
    <property type="molecule type" value="Genomic_DNA"/>
</dbReference>